<keyword evidence="9" id="KW-0812">Transmembrane</keyword>
<dbReference type="SUPFAM" id="SSF47384">
    <property type="entry name" value="Homodimeric domain of signal transducing histidine kinase"/>
    <property type="match status" value="1"/>
</dbReference>
<reference evidence="11" key="1">
    <citation type="submission" date="2023-06" db="EMBL/GenBank/DDBJ databases">
        <title>Cytophagales bacterium Strain LB-30, isolated from soil.</title>
        <authorList>
            <person name="Liu B."/>
        </authorList>
    </citation>
    <scope>NUCLEOTIDE SEQUENCE</scope>
    <source>
        <strain evidence="11">LB-30</strain>
    </source>
</reference>
<evidence type="ECO:0000256" key="5">
    <source>
        <dbReference type="ARBA" id="ARBA00022777"/>
    </source>
</evidence>
<dbReference type="CDD" id="cd00075">
    <property type="entry name" value="HATPase"/>
    <property type="match status" value="1"/>
</dbReference>
<dbReference type="PROSITE" id="PS50109">
    <property type="entry name" value="HIS_KIN"/>
    <property type="match status" value="1"/>
</dbReference>
<keyword evidence="4" id="KW-0808">Transferase</keyword>
<name>A0ABT8F2Z9_9BACT</name>
<feature type="repeat" description="TPR" evidence="7">
    <location>
        <begin position="280"/>
        <end position="313"/>
    </location>
</feature>
<evidence type="ECO:0000256" key="2">
    <source>
        <dbReference type="ARBA" id="ARBA00012438"/>
    </source>
</evidence>
<dbReference type="InterPro" id="IPR050736">
    <property type="entry name" value="Sensor_HK_Regulatory"/>
</dbReference>
<evidence type="ECO:0000256" key="8">
    <source>
        <dbReference type="SAM" id="Coils"/>
    </source>
</evidence>
<protein>
    <recommendedName>
        <fullName evidence="2">histidine kinase</fullName>
        <ecNumber evidence="2">2.7.13.3</ecNumber>
    </recommendedName>
</protein>
<feature type="coiled-coil region" evidence="8">
    <location>
        <begin position="434"/>
        <end position="471"/>
    </location>
</feature>
<feature type="coiled-coil region" evidence="8">
    <location>
        <begin position="355"/>
        <end position="389"/>
    </location>
</feature>
<keyword evidence="3" id="KW-0597">Phosphoprotein</keyword>
<dbReference type="SMART" id="SM00028">
    <property type="entry name" value="TPR"/>
    <property type="match status" value="7"/>
</dbReference>
<evidence type="ECO:0000256" key="6">
    <source>
        <dbReference type="ARBA" id="ARBA00023012"/>
    </source>
</evidence>
<dbReference type="Gene3D" id="3.30.565.10">
    <property type="entry name" value="Histidine kinase-like ATPase, C-terminal domain"/>
    <property type="match status" value="1"/>
</dbReference>
<dbReference type="EC" id="2.7.13.3" evidence="2"/>
<dbReference type="PANTHER" id="PTHR43711">
    <property type="entry name" value="TWO-COMPONENT HISTIDINE KINASE"/>
    <property type="match status" value="1"/>
</dbReference>
<dbReference type="EMBL" id="JAUHJS010000002">
    <property type="protein sequence ID" value="MDN4164734.1"/>
    <property type="molecule type" value="Genomic_DNA"/>
</dbReference>
<dbReference type="SUPFAM" id="SSF55874">
    <property type="entry name" value="ATPase domain of HSP90 chaperone/DNA topoisomerase II/histidine kinase"/>
    <property type="match status" value="1"/>
</dbReference>
<dbReference type="SUPFAM" id="SSF48452">
    <property type="entry name" value="TPR-like"/>
    <property type="match status" value="2"/>
</dbReference>
<dbReference type="InterPro" id="IPR036097">
    <property type="entry name" value="HisK_dim/P_sf"/>
</dbReference>
<gene>
    <name evidence="11" type="ORF">QWY31_04430</name>
</gene>
<evidence type="ECO:0000313" key="12">
    <source>
        <dbReference type="Proteomes" id="UP001168552"/>
    </source>
</evidence>
<keyword evidence="5" id="KW-0418">Kinase</keyword>
<dbReference type="Pfam" id="PF00512">
    <property type="entry name" value="HisKA"/>
    <property type="match status" value="1"/>
</dbReference>
<dbReference type="InterPro" id="IPR011990">
    <property type="entry name" value="TPR-like_helical_dom_sf"/>
</dbReference>
<keyword evidence="9" id="KW-1133">Transmembrane helix</keyword>
<dbReference type="InterPro" id="IPR003594">
    <property type="entry name" value="HATPase_dom"/>
</dbReference>
<dbReference type="PRINTS" id="PR00344">
    <property type="entry name" value="BCTRLSENSOR"/>
</dbReference>
<dbReference type="Gene3D" id="1.25.40.10">
    <property type="entry name" value="Tetratricopeptide repeat domain"/>
    <property type="match status" value="2"/>
</dbReference>
<dbReference type="InterPro" id="IPR004358">
    <property type="entry name" value="Sig_transdc_His_kin-like_C"/>
</dbReference>
<evidence type="ECO:0000256" key="4">
    <source>
        <dbReference type="ARBA" id="ARBA00022679"/>
    </source>
</evidence>
<dbReference type="PANTHER" id="PTHR43711:SF31">
    <property type="entry name" value="HISTIDINE KINASE"/>
    <property type="match status" value="1"/>
</dbReference>
<keyword evidence="12" id="KW-1185">Reference proteome</keyword>
<feature type="transmembrane region" description="Helical" evidence="9">
    <location>
        <begin position="397"/>
        <end position="417"/>
    </location>
</feature>
<keyword evidence="6" id="KW-0902">Two-component regulatory system</keyword>
<evidence type="ECO:0000259" key="10">
    <source>
        <dbReference type="PROSITE" id="PS50109"/>
    </source>
</evidence>
<keyword evidence="9" id="KW-0472">Membrane</keyword>
<dbReference type="Pfam" id="PF02518">
    <property type="entry name" value="HATPase_c"/>
    <property type="match status" value="1"/>
</dbReference>
<dbReference type="PROSITE" id="PS50005">
    <property type="entry name" value="TPR"/>
    <property type="match status" value="1"/>
</dbReference>
<keyword evidence="7" id="KW-0802">TPR repeat</keyword>
<dbReference type="SMART" id="SM00387">
    <property type="entry name" value="HATPase_c"/>
    <property type="match status" value="1"/>
</dbReference>
<organism evidence="11 12">
    <name type="scientific">Shiella aurantiaca</name>
    <dbReference type="NCBI Taxonomy" id="3058365"/>
    <lineage>
        <taxon>Bacteria</taxon>
        <taxon>Pseudomonadati</taxon>
        <taxon>Bacteroidota</taxon>
        <taxon>Cytophagia</taxon>
        <taxon>Cytophagales</taxon>
        <taxon>Shiellaceae</taxon>
        <taxon>Shiella</taxon>
    </lineage>
</organism>
<keyword evidence="8" id="KW-0175">Coiled coil</keyword>
<dbReference type="CDD" id="cd00082">
    <property type="entry name" value="HisKA"/>
    <property type="match status" value="1"/>
</dbReference>
<evidence type="ECO:0000256" key="7">
    <source>
        <dbReference type="PROSITE-ProRule" id="PRU00339"/>
    </source>
</evidence>
<dbReference type="SMART" id="SM00388">
    <property type="entry name" value="HisKA"/>
    <property type="match status" value="1"/>
</dbReference>
<dbReference type="InterPro" id="IPR019734">
    <property type="entry name" value="TPR_rpt"/>
</dbReference>
<evidence type="ECO:0000313" key="11">
    <source>
        <dbReference type="EMBL" id="MDN4164734.1"/>
    </source>
</evidence>
<evidence type="ECO:0000256" key="1">
    <source>
        <dbReference type="ARBA" id="ARBA00000085"/>
    </source>
</evidence>
<feature type="domain" description="Histidine kinase" evidence="10">
    <location>
        <begin position="471"/>
        <end position="686"/>
    </location>
</feature>
<proteinExistence type="predicted"/>
<evidence type="ECO:0000256" key="9">
    <source>
        <dbReference type="SAM" id="Phobius"/>
    </source>
</evidence>
<dbReference type="Pfam" id="PF13181">
    <property type="entry name" value="TPR_8"/>
    <property type="match status" value="2"/>
</dbReference>
<dbReference type="InterPro" id="IPR003661">
    <property type="entry name" value="HisK_dim/P_dom"/>
</dbReference>
<comment type="catalytic activity">
    <reaction evidence="1">
        <text>ATP + protein L-histidine = ADP + protein N-phospho-L-histidine.</text>
        <dbReference type="EC" id="2.7.13.3"/>
    </reaction>
</comment>
<dbReference type="InterPro" id="IPR005467">
    <property type="entry name" value="His_kinase_dom"/>
</dbReference>
<dbReference type="Gene3D" id="1.10.287.130">
    <property type="match status" value="1"/>
</dbReference>
<dbReference type="RefSeq" id="WP_320003261.1">
    <property type="nucleotide sequence ID" value="NZ_JAUHJS010000002.1"/>
</dbReference>
<accession>A0ABT8F2Z9</accession>
<dbReference type="Proteomes" id="UP001168552">
    <property type="component" value="Unassembled WGS sequence"/>
</dbReference>
<sequence>MKKRVLFTFLYFITFTGFAQNYQLLDSLRARMSETTGPELFAVLNDIGFQYRLSHPDSTIYYCNKAYDYGKSIGLEKELSKPISFIGLANAYKGNYSASFDAHNQAIQIALQQQDSIQLAYCYNNFGRLFFDQGDMVRAYEQLKQAGDLFSLLKDEAGLAYVYRSLSGLYASQKDYDKAIAMAYSAYELRLNTGNQRSIISSLSEIGQLYQSINENSQAIESYRKADSLARLIHDQISIAEIKLGLAEVYLNTSQMEQGYEEIQQAYQIISQLENVKLSTNAFLLLGKYYFQTNRFDKAISYLTMAVEEAQKASTIAPQRDAYFYLGKIYQKKGDESQANLYTNKYLILNETLQNVELTRQIERLQFQLEIEKKEKENERLKASEEQNLLIIQRQRIQSITLGVVAVLAIIVVVLIYRNNKRKVVMYHKLAIQRDEIARQREEIEHRNEVLQDRNKELADLNNEKDTLMNIVAHDLKGPLSRIRGFTEIMMLEGNLSEGQKRYIMMIRAEVKAGSELILDLLDVNNLEGNREELHITKVFLENFLSELVATHAPAAQAKNIQIKLNVLGKPQPVTDAGFLSRMLENLLSNAIKFSSPSTLVKITAWSDGPQVKISLKDEGPGFSEEDKKLLYQKFKLLSARPTAGESSNGLGLAIVKILADRINARIELNSSLGNGSEFIITLPMV</sequence>
<comment type="caution">
    <text evidence="11">The sequence shown here is derived from an EMBL/GenBank/DDBJ whole genome shotgun (WGS) entry which is preliminary data.</text>
</comment>
<dbReference type="InterPro" id="IPR036890">
    <property type="entry name" value="HATPase_C_sf"/>
</dbReference>
<evidence type="ECO:0000256" key="3">
    <source>
        <dbReference type="ARBA" id="ARBA00022553"/>
    </source>
</evidence>